<evidence type="ECO:0000256" key="8">
    <source>
        <dbReference type="ARBA" id="ARBA00048617"/>
    </source>
</evidence>
<evidence type="ECO:0000256" key="2">
    <source>
        <dbReference type="ARBA" id="ARBA00008133"/>
    </source>
</evidence>
<dbReference type="AlphaFoldDB" id="A0A1S8CSN5"/>
<evidence type="ECO:0000256" key="4">
    <source>
        <dbReference type="ARBA" id="ARBA00023239"/>
    </source>
</evidence>
<dbReference type="RefSeq" id="WP_076878724.1">
    <property type="nucleotide sequence ID" value="NZ_MLCN01000029.1"/>
</dbReference>
<dbReference type="InterPro" id="IPR036108">
    <property type="entry name" value="4pyrrol_syn_uPrphyn_synt_sf"/>
</dbReference>
<dbReference type="EC" id="4.2.1.75" evidence="3 9"/>
<evidence type="ECO:0000313" key="12">
    <source>
        <dbReference type="Proteomes" id="UP000192132"/>
    </source>
</evidence>
<evidence type="ECO:0000256" key="3">
    <source>
        <dbReference type="ARBA" id="ARBA00013109"/>
    </source>
</evidence>
<proteinExistence type="inferred from homology"/>
<dbReference type="STRING" id="1907941.BKE30_11380"/>
<dbReference type="GO" id="GO:0006780">
    <property type="term" value="P:uroporphyrinogen III biosynthetic process"/>
    <property type="evidence" value="ECO:0007669"/>
    <property type="project" value="UniProtKB-UniRule"/>
</dbReference>
<evidence type="ECO:0000256" key="7">
    <source>
        <dbReference type="ARBA" id="ARBA00040167"/>
    </source>
</evidence>
<comment type="caution">
    <text evidence="11">The sequence shown here is derived from an EMBL/GenBank/DDBJ whole genome shotgun (WGS) entry which is preliminary data.</text>
</comment>
<dbReference type="PANTHER" id="PTHR38042">
    <property type="entry name" value="UROPORPHYRINOGEN-III SYNTHASE, CHLOROPLASTIC"/>
    <property type="match status" value="1"/>
</dbReference>
<dbReference type="SUPFAM" id="SSF69618">
    <property type="entry name" value="HemD-like"/>
    <property type="match status" value="1"/>
</dbReference>
<dbReference type="PANTHER" id="PTHR38042:SF1">
    <property type="entry name" value="UROPORPHYRINOGEN-III SYNTHASE, CHLOROPLASTIC"/>
    <property type="match status" value="1"/>
</dbReference>
<dbReference type="Pfam" id="PF02602">
    <property type="entry name" value="HEM4"/>
    <property type="match status" value="1"/>
</dbReference>
<evidence type="ECO:0000256" key="1">
    <source>
        <dbReference type="ARBA" id="ARBA00004772"/>
    </source>
</evidence>
<comment type="function">
    <text evidence="6 9">Catalyzes cyclization of the linear tetrapyrrole, hydroxymethylbilane, to the macrocyclic uroporphyrinogen III.</text>
</comment>
<comment type="catalytic activity">
    <reaction evidence="8 9">
        <text>hydroxymethylbilane = uroporphyrinogen III + H2O</text>
        <dbReference type="Rhea" id="RHEA:18965"/>
        <dbReference type="ChEBI" id="CHEBI:15377"/>
        <dbReference type="ChEBI" id="CHEBI:57308"/>
        <dbReference type="ChEBI" id="CHEBI:57845"/>
        <dbReference type="EC" id="4.2.1.75"/>
    </reaction>
</comment>
<gene>
    <name evidence="11" type="ORF">BKE30_11380</name>
</gene>
<dbReference type="OrthoDB" id="9787650at2"/>
<dbReference type="GO" id="GO:0004852">
    <property type="term" value="F:uroporphyrinogen-III synthase activity"/>
    <property type="evidence" value="ECO:0007669"/>
    <property type="project" value="UniProtKB-UniRule"/>
</dbReference>
<dbReference type="InterPro" id="IPR039793">
    <property type="entry name" value="UROS/Hem4"/>
</dbReference>
<feature type="domain" description="Tetrapyrrole biosynthesis uroporphyrinogen III synthase" evidence="10">
    <location>
        <begin position="16"/>
        <end position="201"/>
    </location>
</feature>
<protein>
    <recommendedName>
        <fullName evidence="7 9">Uroporphyrinogen-III synthase</fullName>
        <ecNumber evidence="3 9">4.2.1.75</ecNumber>
    </recommendedName>
</protein>
<keyword evidence="5 9" id="KW-0627">Porphyrin biosynthesis</keyword>
<reference evidence="11 12" key="1">
    <citation type="submission" date="2016-10" db="EMBL/GenBank/DDBJ databases">
        <title>Draft Genome sequence of Alkanindiges sp. strain H1.</title>
        <authorList>
            <person name="Subhash Y."/>
            <person name="Lee S."/>
        </authorList>
    </citation>
    <scope>NUCLEOTIDE SEQUENCE [LARGE SCALE GENOMIC DNA]</scope>
    <source>
        <strain evidence="11 12">H1</strain>
    </source>
</reference>
<evidence type="ECO:0000256" key="9">
    <source>
        <dbReference type="RuleBase" id="RU366031"/>
    </source>
</evidence>
<comment type="similarity">
    <text evidence="2 9">Belongs to the uroporphyrinogen-III synthase family.</text>
</comment>
<organism evidence="11 12">
    <name type="scientific">Alkanindiges hydrocarboniclasticus</name>
    <dbReference type="NCBI Taxonomy" id="1907941"/>
    <lineage>
        <taxon>Bacteria</taxon>
        <taxon>Pseudomonadati</taxon>
        <taxon>Pseudomonadota</taxon>
        <taxon>Gammaproteobacteria</taxon>
        <taxon>Moraxellales</taxon>
        <taxon>Moraxellaceae</taxon>
        <taxon>Alkanindiges</taxon>
    </lineage>
</organism>
<accession>A0A1S8CSN5</accession>
<dbReference type="GO" id="GO:0006782">
    <property type="term" value="P:protoporphyrinogen IX biosynthetic process"/>
    <property type="evidence" value="ECO:0007669"/>
    <property type="project" value="UniProtKB-UniRule"/>
</dbReference>
<keyword evidence="12" id="KW-1185">Reference proteome</keyword>
<keyword evidence="4 9" id="KW-0456">Lyase</keyword>
<evidence type="ECO:0000259" key="10">
    <source>
        <dbReference type="Pfam" id="PF02602"/>
    </source>
</evidence>
<dbReference type="UniPathway" id="UPA00251">
    <property type="reaction ID" value="UER00320"/>
</dbReference>
<dbReference type="CDD" id="cd06578">
    <property type="entry name" value="HemD"/>
    <property type="match status" value="1"/>
</dbReference>
<comment type="pathway">
    <text evidence="1 9">Porphyrin-containing compound metabolism; protoporphyrin-IX biosynthesis; coproporphyrinogen-III from 5-aminolevulinate: step 3/4.</text>
</comment>
<dbReference type="Proteomes" id="UP000192132">
    <property type="component" value="Unassembled WGS sequence"/>
</dbReference>
<dbReference type="Gene3D" id="3.40.50.10090">
    <property type="match status" value="2"/>
</dbReference>
<dbReference type="EMBL" id="MLCN01000029">
    <property type="protein sequence ID" value="ONG38761.1"/>
    <property type="molecule type" value="Genomic_DNA"/>
</dbReference>
<dbReference type="InterPro" id="IPR003754">
    <property type="entry name" value="4pyrrol_synth_uPrphyn_synth"/>
</dbReference>
<evidence type="ECO:0000256" key="5">
    <source>
        <dbReference type="ARBA" id="ARBA00023244"/>
    </source>
</evidence>
<name>A0A1S8CSN5_9GAMM</name>
<evidence type="ECO:0000256" key="6">
    <source>
        <dbReference type="ARBA" id="ARBA00037589"/>
    </source>
</evidence>
<sequence length="265" mass="29363">MLHVLNTRPTERADGLNQALQQAGYRVSALPLLELVAEPLDTIQQPLAEIRQVAVVVVVSPAAAQLGLDALKQLNIVPSQLTCQWVAVGQGTATVLAQAGIKAHIPLLETSEGMLALDVFQQDSHSPASKIIMFWRGHGGRQFMLRQLTSQQQVISVNLYHRQLPEHSQLNYQQLFNNPPQVLLISSGVSWQNWLQLGQQFGPIVPEYILVLGQRIYQKISRQAHTLHRFGPDGKAVYPKAMLLESLNPATIVAVLDQLQKCQQT</sequence>
<evidence type="ECO:0000313" key="11">
    <source>
        <dbReference type="EMBL" id="ONG38761.1"/>
    </source>
</evidence>